<dbReference type="OMA" id="HTILETC"/>
<evidence type="ECO:0008006" key="4">
    <source>
        <dbReference type="Google" id="ProtNLM"/>
    </source>
</evidence>
<dbReference type="HOGENOM" id="CLU_296003_0_0_1"/>
<dbReference type="InterPro" id="IPR011990">
    <property type="entry name" value="TPR-like_helical_dom_sf"/>
</dbReference>
<organism evidence="2 3">
    <name type="scientific">Lottia gigantea</name>
    <name type="common">Giant owl limpet</name>
    <dbReference type="NCBI Taxonomy" id="225164"/>
    <lineage>
        <taxon>Eukaryota</taxon>
        <taxon>Metazoa</taxon>
        <taxon>Spiralia</taxon>
        <taxon>Lophotrochozoa</taxon>
        <taxon>Mollusca</taxon>
        <taxon>Gastropoda</taxon>
        <taxon>Patellogastropoda</taxon>
        <taxon>Lottioidea</taxon>
        <taxon>Lottiidae</taxon>
        <taxon>Lottia</taxon>
    </lineage>
</organism>
<feature type="compositionally biased region" description="Polar residues" evidence="1">
    <location>
        <begin position="315"/>
        <end position="339"/>
    </location>
</feature>
<dbReference type="SUPFAM" id="SSF48452">
    <property type="entry name" value="TPR-like"/>
    <property type="match status" value="3"/>
</dbReference>
<accession>V4A804</accession>
<dbReference type="Gene3D" id="1.25.40.10">
    <property type="entry name" value="Tetratricopeptide repeat domain"/>
    <property type="match status" value="1"/>
</dbReference>
<feature type="compositionally biased region" description="Low complexity" evidence="1">
    <location>
        <begin position="380"/>
        <end position="393"/>
    </location>
</feature>
<evidence type="ECO:0000313" key="3">
    <source>
        <dbReference type="Proteomes" id="UP000030746"/>
    </source>
</evidence>
<dbReference type="PANTHER" id="PTHR16253:SF0">
    <property type="entry name" value="TETRATRICOPEPTIDE REPEAT PROTEIN 22"/>
    <property type="match status" value="1"/>
</dbReference>
<dbReference type="EMBL" id="KB200869">
    <property type="protein sequence ID" value="ESP00104.1"/>
    <property type="molecule type" value="Genomic_DNA"/>
</dbReference>
<dbReference type="PANTHER" id="PTHR16253">
    <property type="entry name" value="TETRATRICOPEPTIDE REPEAT PROTEIN 22"/>
    <property type="match status" value="1"/>
</dbReference>
<dbReference type="GeneID" id="20237681"/>
<dbReference type="InterPro" id="IPR042342">
    <property type="entry name" value="TTC22"/>
</dbReference>
<dbReference type="CTD" id="20237681"/>
<dbReference type="OrthoDB" id="6137897at2759"/>
<dbReference type="AlphaFoldDB" id="V4A804"/>
<dbReference type="STRING" id="225164.V4A804"/>
<feature type="region of interest" description="Disordered" evidence="1">
    <location>
        <begin position="379"/>
        <end position="400"/>
    </location>
</feature>
<dbReference type="RefSeq" id="XP_009049295.1">
    <property type="nucleotide sequence ID" value="XM_009051047.1"/>
</dbReference>
<proteinExistence type="predicted"/>
<dbReference type="Proteomes" id="UP000030746">
    <property type="component" value="Unassembled WGS sequence"/>
</dbReference>
<keyword evidence="3" id="KW-1185">Reference proteome</keyword>
<evidence type="ECO:0000256" key="1">
    <source>
        <dbReference type="SAM" id="MobiDB-lite"/>
    </source>
</evidence>
<protein>
    <recommendedName>
        <fullName evidence="4">TIR domain-containing protein</fullName>
    </recommendedName>
</protein>
<feature type="region of interest" description="Disordered" evidence="1">
    <location>
        <begin position="311"/>
        <end position="339"/>
    </location>
</feature>
<reference evidence="2 3" key="1">
    <citation type="journal article" date="2013" name="Nature">
        <title>Insights into bilaterian evolution from three spiralian genomes.</title>
        <authorList>
            <person name="Simakov O."/>
            <person name="Marletaz F."/>
            <person name="Cho S.J."/>
            <person name="Edsinger-Gonzales E."/>
            <person name="Havlak P."/>
            <person name="Hellsten U."/>
            <person name="Kuo D.H."/>
            <person name="Larsson T."/>
            <person name="Lv J."/>
            <person name="Arendt D."/>
            <person name="Savage R."/>
            <person name="Osoegawa K."/>
            <person name="de Jong P."/>
            <person name="Grimwood J."/>
            <person name="Chapman J.A."/>
            <person name="Shapiro H."/>
            <person name="Aerts A."/>
            <person name="Otillar R.P."/>
            <person name="Terry A.Y."/>
            <person name="Boore J.L."/>
            <person name="Grigoriev I.V."/>
            <person name="Lindberg D.R."/>
            <person name="Seaver E.C."/>
            <person name="Weisblat D.A."/>
            <person name="Putnam N.H."/>
            <person name="Rokhsar D.S."/>
        </authorList>
    </citation>
    <scope>NUCLEOTIDE SEQUENCE [LARGE SCALE GENOMIC DNA]</scope>
</reference>
<evidence type="ECO:0000313" key="2">
    <source>
        <dbReference type="EMBL" id="ESP00104.1"/>
    </source>
</evidence>
<name>V4A804_LOTGI</name>
<dbReference type="KEGG" id="lgi:LOTGIDRAFT_158334"/>
<gene>
    <name evidence="2" type="ORF">LOTGIDRAFT_158334</name>
</gene>
<sequence length="818" mass="93821">MELDEEYNAFLQDLQQYPNYFQMGTENCSSNLWRKISKKLEDEKEDLPNFSDMVQIRNQNLEACVSYNLGDVDKAENIISKVLEDTHSSSINACAMMAILSYKKGEITKAKRNLSRIKELAADPYNIDVAKSELAYAYTRLNPKYYTKAIAAYAEAVERNPNNFPWKFGLAQIYRRCMNTPIQAMFPDLQIETCFNEAKKHLEYVLENCTDKKDRFFKARSYIELADLYGTANTTSIAKTHIHKITHLVHQGVQCLPENTNVLMKGGKLLRHCFQFKEAEALLQKAYDICPNSYICHQLGLIRRNNIIHHHGKPQQYSKRNQRYGPSQASGSWRGSSFPSTMPAVNKKLDCLASSKNKSTDGSTNTGRRRDLAETLSKMSLSVSKNSEDSSSSETNQRNDPIVKMTRLINSPGKETYDFELSRKLGPCIDLFSQSAELGQEQNMAVYYDWGITLLQMTPTNYDEVMEKFNHILEHDPSPFYRYRCYEQYGICKIRMSESQDFDQTSREEYRQDAVEMFRRAIRCWAYCQKINLGKHFDDAEGNCTSLKSIREIILGEDSEHRTKPKKDMASLYYLVRQYGSSLSLYQEVHDKLKRASDTDTDSEVIQGIINNHIQLQQFTGVLDLLALLLCSKEALQCLEFKTEVLTQMMHHSIDTNDYKLAESVFNFEKDPNEECDSDVAIIFNKDDQVTKKTAASLPNWLGAFSKSGLKVIKSSETAANLPGIQEQIKLISNSKMVIFILANENPSELTYLMNTALKARCSDDHILKKIFPIIINDGMVPDIFQNFKTMKMTHNLNTVDEQNKSSFLKTFSEIFLE</sequence>